<name>A0AAE0XQ08_9GAST</name>
<dbReference type="EMBL" id="JAWDGP010007852">
    <property type="protein sequence ID" value="KAK3702537.1"/>
    <property type="molecule type" value="Genomic_DNA"/>
</dbReference>
<feature type="compositionally biased region" description="Polar residues" evidence="1">
    <location>
        <begin position="1"/>
        <end position="20"/>
    </location>
</feature>
<accession>A0AAE0XQ08</accession>
<evidence type="ECO:0000256" key="1">
    <source>
        <dbReference type="SAM" id="MobiDB-lite"/>
    </source>
</evidence>
<reference evidence="2" key="1">
    <citation type="journal article" date="2023" name="G3 (Bethesda)">
        <title>A reference genome for the long-term kleptoplast-retaining sea slug Elysia crispata morphotype clarki.</title>
        <authorList>
            <person name="Eastman K.E."/>
            <person name="Pendleton A.L."/>
            <person name="Shaikh M.A."/>
            <person name="Suttiyut T."/>
            <person name="Ogas R."/>
            <person name="Tomko P."/>
            <person name="Gavelis G."/>
            <person name="Widhalm J.R."/>
            <person name="Wisecaver J.H."/>
        </authorList>
    </citation>
    <scope>NUCLEOTIDE SEQUENCE</scope>
    <source>
        <strain evidence="2">ECLA1</strain>
    </source>
</reference>
<protein>
    <submittedName>
        <fullName evidence="2">Uncharacterized protein</fullName>
    </submittedName>
</protein>
<proteinExistence type="predicted"/>
<keyword evidence="3" id="KW-1185">Reference proteome</keyword>
<feature type="region of interest" description="Disordered" evidence="1">
    <location>
        <begin position="1"/>
        <end position="29"/>
    </location>
</feature>
<dbReference type="AlphaFoldDB" id="A0AAE0XQ08"/>
<sequence>MSSSQTADAHHSTLATSMGSSGDKRMVEEDQKKGSILVDLYAAINIETTGSGSSLMVFQPPKPSLHLARSLPLPHHDAYGAASNKGPVIHVQHLALWSFRSELNLDLRVAIQPHLQLD</sequence>
<gene>
    <name evidence="2" type="ORF">RRG08_042530</name>
</gene>
<organism evidence="2 3">
    <name type="scientific">Elysia crispata</name>
    <name type="common">lettuce slug</name>
    <dbReference type="NCBI Taxonomy" id="231223"/>
    <lineage>
        <taxon>Eukaryota</taxon>
        <taxon>Metazoa</taxon>
        <taxon>Spiralia</taxon>
        <taxon>Lophotrochozoa</taxon>
        <taxon>Mollusca</taxon>
        <taxon>Gastropoda</taxon>
        <taxon>Heterobranchia</taxon>
        <taxon>Euthyneura</taxon>
        <taxon>Panpulmonata</taxon>
        <taxon>Sacoglossa</taxon>
        <taxon>Placobranchoidea</taxon>
        <taxon>Plakobranchidae</taxon>
        <taxon>Elysia</taxon>
    </lineage>
</organism>
<dbReference type="Proteomes" id="UP001283361">
    <property type="component" value="Unassembled WGS sequence"/>
</dbReference>
<evidence type="ECO:0000313" key="2">
    <source>
        <dbReference type="EMBL" id="KAK3702537.1"/>
    </source>
</evidence>
<comment type="caution">
    <text evidence="2">The sequence shown here is derived from an EMBL/GenBank/DDBJ whole genome shotgun (WGS) entry which is preliminary data.</text>
</comment>
<evidence type="ECO:0000313" key="3">
    <source>
        <dbReference type="Proteomes" id="UP001283361"/>
    </source>
</evidence>